<comment type="similarity">
    <text evidence="3">Belongs to the glycosyltransferase 9 family.</text>
</comment>
<dbReference type="CDD" id="cd03789">
    <property type="entry name" value="GT9_LPS_heptosyltransferase"/>
    <property type="match status" value="1"/>
</dbReference>
<keyword evidence="2 6" id="KW-0808">Transferase</keyword>
<dbReference type="GO" id="GO:0008713">
    <property type="term" value="F:ADP-heptose-lipopolysaccharide heptosyltransferase activity"/>
    <property type="evidence" value="ECO:0007669"/>
    <property type="project" value="UniProtKB-EC"/>
</dbReference>
<sequence>MKILIFNPSFLGDSVLTTPLIKAVKLKHPDAEISFCVRPEYAPLFEGLDEISEVIPFDKRKSYSGLSGIFRFAEELKSRGFDMVLAPHKSFRTNLTLFLAKIPVRIGFVESAFSTLLTATRSRDMDLHEVQRNMLLYEAAFGELPPKLPLSVYIDEEAKSKFAALGKNLVGIAPGSVWATKMWPAENFAAVADWLKDNGYTPVIIGAPDDVPAAEKLMHSSKYEHINMCGKTSLKELPALIANFEFLVTNDSGPMHIAVATGVRCVAVFGPTVKELGFTPYDENSRVAEVEGLSCRPCGLHGSNKCPKKHFRCMLEILPEDVIKLIDKEEAVTRTEKYETVKAN</sequence>
<dbReference type="NCBIfam" id="TIGR02195">
    <property type="entry name" value="heptsyl_trn_II"/>
    <property type="match status" value="1"/>
</dbReference>
<dbReference type="Proteomes" id="UP000294614">
    <property type="component" value="Unassembled WGS sequence"/>
</dbReference>
<evidence type="ECO:0000256" key="3">
    <source>
        <dbReference type="ARBA" id="ARBA00043995"/>
    </source>
</evidence>
<comment type="catalytic activity">
    <reaction evidence="5">
        <text>an L-alpha-D-Hep-(1-&gt;5)-[alpha-Kdo-(2-&gt;4)]-alpha-Kdo-(2-&gt;6)-lipid A + ADP-L-glycero-beta-D-manno-heptose = an L-alpha-D-Hep-(1-&gt;3)-L-alpha-D-Hep-(1-&gt;5)-[alpha-Kdo-(2-&gt;4)]-alpha-Kdo-(2-&gt;6)-lipid A + ADP + H(+)</text>
        <dbReference type="Rhea" id="RHEA:74071"/>
        <dbReference type="ChEBI" id="CHEBI:15378"/>
        <dbReference type="ChEBI" id="CHEBI:61506"/>
        <dbReference type="ChEBI" id="CHEBI:193068"/>
        <dbReference type="ChEBI" id="CHEBI:193069"/>
        <dbReference type="ChEBI" id="CHEBI:456216"/>
        <dbReference type="EC" id="2.4.99.24"/>
    </reaction>
</comment>
<dbReference type="GO" id="GO:0005829">
    <property type="term" value="C:cytosol"/>
    <property type="evidence" value="ECO:0007669"/>
    <property type="project" value="TreeGrafter"/>
</dbReference>
<gene>
    <name evidence="6" type="ORF">C8D98_0343</name>
</gene>
<dbReference type="RefSeq" id="WP_165871150.1">
    <property type="nucleotide sequence ID" value="NZ_SMGG01000003.1"/>
</dbReference>
<dbReference type="InterPro" id="IPR011910">
    <property type="entry name" value="RfaF"/>
</dbReference>
<evidence type="ECO:0000313" key="7">
    <source>
        <dbReference type="Proteomes" id="UP000294614"/>
    </source>
</evidence>
<dbReference type="PANTHER" id="PTHR30160">
    <property type="entry name" value="TETRAACYLDISACCHARIDE 4'-KINASE-RELATED"/>
    <property type="match status" value="1"/>
</dbReference>
<evidence type="ECO:0000256" key="5">
    <source>
        <dbReference type="ARBA" id="ARBA00047503"/>
    </source>
</evidence>
<dbReference type="InterPro" id="IPR051199">
    <property type="entry name" value="LPS_LOS_Heptosyltrfase"/>
</dbReference>
<comment type="caution">
    <text evidence="6">The sequence shown here is derived from an EMBL/GenBank/DDBJ whole genome shotgun (WGS) entry which is preliminary data.</text>
</comment>
<keyword evidence="7" id="KW-1185">Reference proteome</keyword>
<evidence type="ECO:0000313" key="6">
    <source>
        <dbReference type="EMBL" id="TCK61837.1"/>
    </source>
</evidence>
<keyword evidence="1" id="KW-0328">Glycosyltransferase</keyword>
<protein>
    <recommendedName>
        <fullName evidence="4">lipopolysaccharide heptosyltransferase II</fullName>
        <ecNumber evidence="4">2.4.99.24</ecNumber>
    </recommendedName>
</protein>
<proteinExistence type="inferred from homology"/>
<dbReference type="SUPFAM" id="SSF53756">
    <property type="entry name" value="UDP-Glycosyltransferase/glycogen phosphorylase"/>
    <property type="match status" value="1"/>
</dbReference>
<organism evidence="6 7">
    <name type="scientific">Seleniivibrio woodruffii</name>
    <dbReference type="NCBI Taxonomy" id="1078050"/>
    <lineage>
        <taxon>Bacteria</taxon>
        <taxon>Pseudomonadati</taxon>
        <taxon>Deferribacterota</taxon>
        <taxon>Deferribacteres</taxon>
        <taxon>Deferribacterales</taxon>
        <taxon>Geovibrionaceae</taxon>
        <taxon>Seleniivibrio</taxon>
    </lineage>
</organism>
<evidence type="ECO:0000256" key="2">
    <source>
        <dbReference type="ARBA" id="ARBA00022679"/>
    </source>
</evidence>
<dbReference type="AlphaFoldDB" id="A0A4R1KCG1"/>
<dbReference type="Pfam" id="PF01075">
    <property type="entry name" value="Glyco_transf_9"/>
    <property type="match status" value="1"/>
</dbReference>
<dbReference type="Gene3D" id="3.40.50.2000">
    <property type="entry name" value="Glycogen Phosphorylase B"/>
    <property type="match status" value="2"/>
</dbReference>
<evidence type="ECO:0000256" key="1">
    <source>
        <dbReference type="ARBA" id="ARBA00022676"/>
    </source>
</evidence>
<name>A0A4R1KCG1_9BACT</name>
<dbReference type="GO" id="GO:0009244">
    <property type="term" value="P:lipopolysaccharide core region biosynthetic process"/>
    <property type="evidence" value="ECO:0007669"/>
    <property type="project" value="TreeGrafter"/>
</dbReference>
<dbReference type="InterPro" id="IPR002201">
    <property type="entry name" value="Glyco_trans_9"/>
</dbReference>
<evidence type="ECO:0000256" key="4">
    <source>
        <dbReference type="ARBA" id="ARBA00044042"/>
    </source>
</evidence>
<dbReference type="EC" id="2.4.99.24" evidence="4"/>
<reference evidence="6 7" key="1">
    <citation type="submission" date="2019-03" db="EMBL/GenBank/DDBJ databases">
        <title>Genomic Encyclopedia of Type Strains, Phase IV (KMG-IV): sequencing the most valuable type-strain genomes for metagenomic binning, comparative biology and taxonomic classification.</title>
        <authorList>
            <person name="Goeker M."/>
        </authorList>
    </citation>
    <scope>NUCLEOTIDE SEQUENCE [LARGE SCALE GENOMIC DNA]</scope>
    <source>
        <strain evidence="6 7">DSM 24984</strain>
    </source>
</reference>
<dbReference type="EMBL" id="SMGG01000003">
    <property type="protein sequence ID" value="TCK61837.1"/>
    <property type="molecule type" value="Genomic_DNA"/>
</dbReference>
<accession>A0A4R1KCG1</accession>